<dbReference type="PANTHER" id="PTHR13887">
    <property type="entry name" value="GLUTATHIONE S-TRANSFERASE KAPPA"/>
    <property type="match status" value="1"/>
</dbReference>
<dbReference type="GO" id="GO:0016491">
    <property type="term" value="F:oxidoreductase activity"/>
    <property type="evidence" value="ECO:0007669"/>
    <property type="project" value="InterPro"/>
</dbReference>
<name>A0A0L0G992_9EUKA</name>
<organism evidence="2 3">
    <name type="scientific">Sphaeroforma arctica JP610</name>
    <dbReference type="NCBI Taxonomy" id="667725"/>
    <lineage>
        <taxon>Eukaryota</taxon>
        <taxon>Ichthyosporea</taxon>
        <taxon>Ichthyophonida</taxon>
        <taxon>Sphaeroforma</taxon>
    </lineage>
</organism>
<dbReference type="InterPro" id="IPR001853">
    <property type="entry name" value="DSBA-like_thioredoxin_dom"/>
</dbReference>
<dbReference type="eggNOG" id="ENOG502QTH7">
    <property type="taxonomic scope" value="Eukaryota"/>
</dbReference>
<feature type="domain" description="DSBA-like thioredoxin" evidence="1">
    <location>
        <begin position="8"/>
        <end position="182"/>
    </location>
</feature>
<dbReference type="SUPFAM" id="SSF52833">
    <property type="entry name" value="Thioredoxin-like"/>
    <property type="match status" value="1"/>
</dbReference>
<dbReference type="STRING" id="667725.A0A0L0G992"/>
<reference evidence="2 3" key="1">
    <citation type="submission" date="2011-02" db="EMBL/GenBank/DDBJ databases">
        <title>The Genome Sequence of Sphaeroforma arctica JP610.</title>
        <authorList>
            <consortium name="The Broad Institute Genome Sequencing Platform"/>
            <person name="Russ C."/>
            <person name="Cuomo C."/>
            <person name="Young S.K."/>
            <person name="Zeng Q."/>
            <person name="Gargeya S."/>
            <person name="Alvarado L."/>
            <person name="Berlin A."/>
            <person name="Chapman S.B."/>
            <person name="Chen Z."/>
            <person name="Freedman E."/>
            <person name="Gellesch M."/>
            <person name="Goldberg J."/>
            <person name="Griggs A."/>
            <person name="Gujja S."/>
            <person name="Heilman E."/>
            <person name="Heiman D."/>
            <person name="Howarth C."/>
            <person name="Mehta T."/>
            <person name="Neiman D."/>
            <person name="Pearson M."/>
            <person name="Roberts A."/>
            <person name="Saif S."/>
            <person name="Shea T."/>
            <person name="Shenoy N."/>
            <person name="Sisk P."/>
            <person name="Stolte C."/>
            <person name="Sykes S."/>
            <person name="White J."/>
            <person name="Yandava C."/>
            <person name="Burger G."/>
            <person name="Gray M.W."/>
            <person name="Holland P.W.H."/>
            <person name="King N."/>
            <person name="Lang F.B.F."/>
            <person name="Roger A.J."/>
            <person name="Ruiz-Trillo I."/>
            <person name="Haas B."/>
            <person name="Nusbaum C."/>
            <person name="Birren B."/>
        </authorList>
    </citation>
    <scope>NUCLEOTIDE SEQUENCE [LARGE SCALE GENOMIC DNA]</scope>
    <source>
        <strain evidence="2 3">JP610</strain>
    </source>
</reference>
<dbReference type="InterPro" id="IPR036249">
    <property type="entry name" value="Thioredoxin-like_sf"/>
</dbReference>
<dbReference type="Gene3D" id="3.40.30.10">
    <property type="entry name" value="Glutaredoxin"/>
    <property type="match status" value="1"/>
</dbReference>
<dbReference type="PANTHER" id="PTHR13887:SF41">
    <property type="entry name" value="THIOREDOXIN SUPERFAMILY PROTEIN"/>
    <property type="match status" value="1"/>
</dbReference>
<dbReference type="EMBL" id="KQ241738">
    <property type="protein sequence ID" value="KNC84828.1"/>
    <property type="molecule type" value="Genomic_DNA"/>
</dbReference>
<dbReference type="CDD" id="cd03024">
    <property type="entry name" value="DsbA_FrnE"/>
    <property type="match status" value="1"/>
</dbReference>
<evidence type="ECO:0000313" key="3">
    <source>
        <dbReference type="Proteomes" id="UP000054560"/>
    </source>
</evidence>
<dbReference type="Proteomes" id="UP000054560">
    <property type="component" value="Unassembled WGS sequence"/>
</dbReference>
<dbReference type="GeneID" id="25903473"/>
<evidence type="ECO:0000259" key="1">
    <source>
        <dbReference type="Pfam" id="PF01323"/>
    </source>
</evidence>
<evidence type="ECO:0000313" key="2">
    <source>
        <dbReference type="EMBL" id="KNC84828.1"/>
    </source>
</evidence>
<gene>
    <name evidence="2" type="ORF">SARC_02969</name>
</gene>
<sequence length="192" mass="21351">MDRFRNKQPAYDFAVTWRPYMLNPTLPKYGVDKVEAYNQKFGESRVKAMVPHLTSVFKKEDIDFSFGGLISNTMDSHRLLNIALGNGDAAGRATQDKVVNLLFKAYFEESKNIGDPELLTQVAAEAGLDVENVKAVLASDTGVDNIMAEMAERNEGVNGVPHFIIQNKYRIGGAEDPQEFVEIFDEIAVSSQ</sequence>
<accession>A0A0L0G992</accession>
<dbReference type="AlphaFoldDB" id="A0A0L0G992"/>
<protein>
    <recommendedName>
        <fullName evidence="1">DSBA-like thioredoxin domain-containing protein</fullName>
    </recommendedName>
</protein>
<dbReference type="Pfam" id="PF01323">
    <property type="entry name" value="DSBA"/>
    <property type="match status" value="1"/>
</dbReference>
<dbReference type="OrthoDB" id="1930760at2759"/>
<keyword evidence="3" id="KW-1185">Reference proteome</keyword>
<proteinExistence type="predicted"/>
<dbReference type="RefSeq" id="XP_014158730.1">
    <property type="nucleotide sequence ID" value="XM_014303255.1"/>
</dbReference>